<protein>
    <submittedName>
        <fullName evidence="1">Uncharacterized protein</fullName>
    </submittedName>
</protein>
<gene>
    <name evidence="1" type="ORF">PSFLO_02380</name>
</gene>
<name>A0A5C3F0E6_9BASI</name>
<evidence type="ECO:0000313" key="2">
    <source>
        <dbReference type="Proteomes" id="UP000323386"/>
    </source>
</evidence>
<dbReference type="Proteomes" id="UP000323386">
    <property type="component" value="Unassembled WGS sequence"/>
</dbReference>
<reference evidence="1 2" key="1">
    <citation type="submission" date="2018-03" db="EMBL/GenBank/DDBJ databases">
        <authorList>
            <person name="Guldener U."/>
        </authorList>
    </citation>
    <scope>NUCLEOTIDE SEQUENCE [LARGE SCALE GENOMIC DNA]</scope>
    <source>
        <strain evidence="1 2">DAOM196992</strain>
    </source>
</reference>
<dbReference type="EMBL" id="OOIP01000005">
    <property type="protein sequence ID" value="SPO36909.1"/>
    <property type="molecule type" value="Genomic_DNA"/>
</dbReference>
<proteinExistence type="predicted"/>
<evidence type="ECO:0000313" key="1">
    <source>
        <dbReference type="EMBL" id="SPO36909.1"/>
    </source>
</evidence>
<sequence>MAERSSNLYHHIGLTRGRGVPGVEVEGASLGFAQGPGRGEMGIGAVKAWTDDGKWPRKKGVVGTSARGDLVLSSRGLMKALDTYGTPSHVKPRSPLMKSLETAPVASMPHEEPYRMSSRQLERAIRGIQVAGQARPTPP</sequence>
<accession>A0A5C3F0E6</accession>
<organism evidence="1 2">
    <name type="scientific">Pseudozyma flocculosa</name>
    <dbReference type="NCBI Taxonomy" id="84751"/>
    <lineage>
        <taxon>Eukaryota</taxon>
        <taxon>Fungi</taxon>
        <taxon>Dikarya</taxon>
        <taxon>Basidiomycota</taxon>
        <taxon>Ustilaginomycotina</taxon>
        <taxon>Ustilaginomycetes</taxon>
        <taxon>Ustilaginales</taxon>
        <taxon>Ustilaginaceae</taxon>
        <taxon>Pseudozyma</taxon>
    </lineage>
</organism>
<keyword evidence="2" id="KW-1185">Reference proteome</keyword>
<dbReference type="AlphaFoldDB" id="A0A5C3F0E6"/>